<dbReference type="InterPro" id="IPR011990">
    <property type="entry name" value="TPR-like_helical_dom_sf"/>
</dbReference>
<dbReference type="EMBL" id="PVEO01000003">
    <property type="protein sequence ID" value="PQV49690.1"/>
    <property type="molecule type" value="Genomic_DNA"/>
</dbReference>
<accession>A0A362X1R6</accession>
<name>A0A362X1R6_9FLAO</name>
<organism evidence="5 6">
    <name type="scientific">Jejuia pallidilutea</name>
    <dbReference type="NCBI Taxonomy" id="504487"/>
    <lineage>
        <taxon>Bacteria</taxon>
        <taxon>Pseudomonadati</taxon>
        <taxon>Bacteroidota</taxon>
        <taxon>Flavobacteriia</taxon>
        <taxon>Flavobacteriales</taxon>
        <taxon>Flavobacteriaceae</taxon>
        <taxon>Jejuia</taxon>
    </lineage>
</organism>
<dbReference type="Pfam" id="PF07719">
    <property type="entry name" value="TPR_2"/>
    <property type="match status" value="1"/>
</dbReference>
<dbReference type="SUPFAM" id="SSF48452">
    <property type="entry name" value="TPR-like"/>
    <property type="match status" value="1"/>
</dbReference>
<evidence type="ECO:0000313" key="6">
    <source>
        <dbReference type="Proteomes" id="UP000251545"/>
    </source>
</evidence>
<evidence type="ECO:0000256" key="4">
    <source>
        <dbReference type="SAM" id="SignalP"/>
    </source>
</evidence>
<dbReference type="InterPro" id="IPR013105">
    <property type="entry name" value="TPR_2"/>
</dbReference>
<keyword evidence="1" id="KW-0677">Repeat</keyword>
<dbReference type="Gene3D" id="1.25.40.10">
    <property type="entry name" value="Tetratricopeptide repeat domain"/>
    <property type="match status" value="3"/>
</dbReference>
<comment type="caution">
    <text evidence="5">The sequence shown here is derived from an EMBL/GenBank/DDBJ whole genome shotgun (WGS) entry which is preliminary data.</text>
</comment>
<feature type="repeat" description="TPR" evidence="3">
    <location>
        <begin position="76"/>
        <end position="109"/>
    </location>
</feature>
<dbReference type="PROSITE" id="PS50293">
    <property type="entry name" value="TPR_REGION"/>
    <property type="match status" value="1"/>
</dbReference>
<proteinExistence type="predicted"/>
<keyword evidence="4" id="KW-0732">Signal</keyword>
<dbReference type="Pfam" id="PF13181">
    <property type="entry name" value="TPR_8"/>
    <property type="match status" value="1"/>
</dbReference>
<dbReference type="PANTHER" id="PTHR12558">
    <property type="entry name" value="CELL DIVISION CYCLE 16,23,27"/>
    <property type="match status" value="1"/>
</dbReference>
<evidence type="ECO:0000256" key="2">
    <source>
        <dbReference type="ARBA" id="ARBA00022803"/>
    </source>
</evidence>
<feature type="signal peptide" evidence="4">
    <location>
        <begin position="1"/>
        <end position="22"/>
    </location>
</feature>
<dbReference type="Proteomes" id="UP000251545">
    <property type="component" value="Unassembled WGS sequence"/>
</dbReference>
<protein>
    <submittedName>
        <fullName evidence="5">Tetratricopeptide repeat protein</fullName>
    </submittedName>
</protein>
<dbReference type="SUPFAM" id="SSF81901">
    <property type="entry name" value="HCP-like"/>
    <property type="match status" value="1"/>
</dbReference>
<dbReference type="SMART" id="SM00028">
    <property type="entry name" value="TPR"/>
    <property type="match status" value="4"/>
</dbReference>
<feature type="repeat" description="TPR" evidence="3">
    <location>
        <begin position="314"/>
        <end position="347"/>
    </location>
</feature>
<dbReference type="PANTHER" id="PTHR12558:SF13">
    <property type="entry name" value="CELL DIVISION CYCLE PROTEIN 27 HOMOLOG"/>
    <property type="match status" value="1"/>
</dbReference>
<evidence type="ECO:0000313" key="5">
    <source>
        <dbReference type="EMBL" id="PQV49690.1"/>
    </source>
</evidence>
<evidence type="ECO:0000256" key="1">
    <source>
        <dbReference type="ARBA" id="ARBA00022737"/>
    </source>
</evidence>
<dbReference type="InterPro" id="IPR019734">
    <property type="entry name" value="TPR_rpt"/>
</dbReference>
<sequence>MKKNCYILCVFFGMLCIPQVNYAQVDFNNKPDDDLGIVEDQFQELFFEALKQKGIENYDKAAEALLKCIEIDKSSAVLYFELGKNYMKLKNFGAAEDALKEAVNKAPDNEWYLDELYGYYVSQNNLNKALKTVKQLVEYHPDYKEDLATLYVQMEKYDDALEILDELDASFGISAARDVLRNRIYKATGRTKEQIENLESRVDKNPKNESNYLALIYRYSEQGQKEKAFETAQELLKIKPNSQVVHLALYKFYLDKNNTDEAIKSMKIVVQSNDIKPDAKLKVLSDFVNFVKLHPKYEDDLLEATALLDGTTDANTLVDLGMYYLNKGDKQNALKYFQEALKLDGDNFTILKNILLLHIDLKQFDVAKTKSEAAIEKYPAQPLCYLLHGVALNELQKPKDAIIALEAGLDWIVDDTKIEADFYNELAKAYEVLNNTAKAKTFRDKANALKS</sequence>
<dbReference type="RefSeq" id="WP_105473399.1">
    <property type="nucleotide sequence ID" value="NZ_PVEO01000003.1"/>
</dbReference>
<dbReference type="AlphaFoldDB" id="A0A362X1R6"/>
<reference evidence="5 6" key="1">
    <citation type="submission" date="2018-02" db="EMBL/GenBank/DDBJ databases">
        <title>Genomic Encyclopedia of Archaeal and Bacterial Type Strains, Phase II (KMG-II): from individual species to whole genera.</title>
        <authorList>
            <person name="Goeker M."/>
        </authorList>
    </citation>
    <scope>NUCLEOTIDE SEQUENCE [LARGE SCALE GENOMIC DNA]</scope>
    <source>
        <strain evidence="5 6">DSM 21165</strain>
    </source>
</reference>
<evidence type="ECO:0000256" key="3">
    <source>
        <dbReference type="PROSITE-ProRule" id="PRU00339"/>
    </source>
</evidence>
<feature type="chain" id="PRO_5016636804" evidence="4">
    <location>
        <begin position="23"/>
        <end position="451"/>
    </location>
</feature>
<gene>
    <name evidence="5" type="ORF">CLV33_103328</name>
</gene>
<keyword evidence="2 3" id="KW-0802">TPR repeat</keyword>
<dbReference type="PROSITE" id="PS50005">
    <property type="entry name" value="TPR"/>
    <property type="match status" value="2"/>
</dbReference>